<dbReference type="GO" id="GO:0016747">
    <property type="term" value="F:acyltransferase activity, transferring groups other than amino-acyl groups"/>
    <property type="evidence" value="ECO:0007669"/>
    <property type="project" value="InterPro"/>
</dbReference>
<feature type="domain" description="Thiolase C-terminal" evidence="1">
    <location>
        <begin position="6"/>
        <end position="45"/>
    </location>
</feature>
<evidence type="ECO:0000259" key="1">
    <source>
        <dbReference type="Pfam" id="PF02803"/>
    </source>
</evidence>
<dbReference type="EMBL" id="CP039964">
    <property type="protein sequence ID" value="QCO54385.1"/>
    <property type="molecule type" value="Genomic_DNA"/>
</dbReference>
<dbReference type="InterPro" id="IPR020617">
    <property type="entry name" value="Thiolase_C"/>
</dbReference>
<keyword evidence="3" id="KW-1185">Reference proteome</keyword>
<dbReference type="Proteomes" id="UP000298631">
    <property type="component" value="Chromosome"/>
</dbReference>
<sequence length="52" mass="5788">MPIHIRLNRNSGATATGHPLGSSGARLILTHLCQFEFRGGRFRCIPMYIDFG</sequence>
<dbReference type="RefSeq" id="WP_137192069.1">
    <property type="nucleotide sequence ID" value="NZ_CP039964.1"/>
</dbReference>
<gene>
    <name evidence="2" type="ORF">EOK75_00170</name>
</gene>
<dbReference type="OrthoDB" id="9764892at2"/>
<name>A0A4P8EDF1_9RHOB</name>
<dbReference type="AlphaFoldDB" id="A0A4P8EDF1"/>
<evidence type="ECO:0000313" key="2">
    <source>
        <dbReference type="EMBL" id="QCO54385.1"/>
    </source>
</evidence>
<proteinExistence type="predicted"/>
<dbReference type="InterPro" id="IPR016039">
    <property type="entry name" value="Thiolase-like"/>
</dbReference>
<reference evidence="2 3" key="1">
    <citation type="submission" date="2019-05" db="EMBL/GenBank/DDBJ databases">
        <title>Pseudorhodobacter turbinis sp. nov., isolated from the gut of the Korean turban shell.</title>
        <authorList>
            <person name="Jeong Y.-S."/>
            <person name="Kang W.-R."/>
            <person name="Bae J.-W."/>
        </authorList>
    </citation>
    <scope>NUCLEOTIDE SEQUENCE [LARGE SCALE GENOMIC DNA]</scope>
    <source>
        <strain evidence="2 3">S12M18</strain>
    </source>
</reference>
<dbReference type="Pfam" id="PF02803">
    <property type="entry name" value="Thiolase_C"/>
    <property type="match status" value="1"/>
</dbReference>
<dbReference type="SUPFAM" id="SSF53901">
    <property type="entry name" value="Thiolase-like"/>
    <property type="match status" value="1"/>
</dbReference>
<protein>
    <recommendedName>
        <fullName evidence="1">Thiolase C-terminal domain-containing protein</fullName>
    </recommendedName>
</protein>
<accession>A0A4P8EDF1</accession>
<dbReference type="KEGG" id="pseb:EOK75_00170"/>
<dbReference type="Gene3D" id="3.40.47.10">
    <property type="match status" value="1"/>
</dbReference>
<evidence type="ECO:0000313" key="3">
    <source>
        <dbReference type="Proteomes" id="UP000298631"/>
    </source>
</evidence>
<organism evidence="2 3">
    <name type="scientific">Pseudorhodobacter turbinis</name>
    <dbReference type="NCBI Taxonomy" id="2500533"/>
    <lineage>
        <taxon>Bacteria</taxon>
        <taxon>Pseudomonadati</taxon>
        <taxon>Pseudomonadota</taxon>
        <taxon>Alphaproteobacteria</taxon>
        <taxon>Rhodobacterales</taxon>
        <taxon>Paracoccaceae</taxon>
        <taxon>Pseudorhodobacter</taxon>
    </lineage>
</organism>